<dbReference type="Pfam" id="PF24883">
    <property type="entry name" value="NPHP3_N"/>
    <property type="match status" value="1"/>
</dbReference>
<comment type="caution">
    <text evidence="6">The sequence shown here is derived from an EMBL/GenBank/DDBJ whole genome shotgun (WGS) entry which is preliminary data.</text>
</comment>
<feature type="repeat" description="ANK" evidence="3">
    <location>
        <begin position="983"/>
        <end position="1015"/>
    </location>
</feature>
<evidence type="ECO:0000313" key="6">
    <source>
        <dbReference type="EMBL" id="KAJ6445212.1"/>
    </source>
</evidence>
<keyword evidence="7" id="KW-1185">Reference proteome</keyword>
<proteinExistence type="predicted"/>
<feature type="repeat" description="ANK" evidence="3">
    <location>
        <begin position="850"/>
        <end position="882"/>
    </location>
</feature>
<feature type="repeat" description="ANK" evidence="3">
    <location>
        <begin position="1115"/>
        <end position="1147"/>
    </location>
</feature>
<dbReference type="AlphaFoldDB" id="A0AB34G0P7"/>
<evidence type="ECO:0000259" key="5">
    <source>
        <dbReference type="Pfam" id="PF24883"/>
    </source>
</evidence>
<feature type="repeat" description="ANK" evidence="3">
    <location>
        <begin position="917"/>
        <end position="949"/>
    </location>
</feature>
<dbReference type="InterPro" id="IPR036770">
    <property type="entry name" value="Ankyrin_rpt-contain_sf"/>
</dbReference>
<evidence type="ECO:0000256" key="3">
    <source>
        <dbReference type="PROSITE-ProRule" id="PRU00023"/>
    </source>
</evidence>
<evidence type="ECO:0000313" key="7">
    <source>
        <dbReference type="Proteomes" id="UP001163105"/>
    </source>
</evidence>
<dbReference type="SUPFAM" id="SSF53167">
    <property type="entry name" value="Purine and uridine phosphorylases"/>
    <property type="match status" value="1"/>
</dbReference>
<dbReference type="PANTHER" id="PTHR24171">
    <property type="entry name" value="ANKYRIN REPEAT DOMAIN-CONTAINING PROTEIN 39-RELATED"/>
    <property type="match status" value="1"/>
</dbReference>
<gene>
    <name evidence="6" type="ORF">O9K51_03618</name>
</gene>
<feature type="repeat" description="ANK" evidence="3">
    <location>
        <begin position="1049"/>
        <end position="1081"/>
    </location>
</feature>
<keyword evidence="6" id="KW-0648">Protein biosynthesis</keyword>
<feature type="repeat" description="ANK" evidence="3">
    <location>
        <begin position="950"/>
        <end position="982"/>
    </location>
</feature>
<protein>
    <submittedName>
        <fullName evidence="6">Eukaryotic translation initiation factor 3 subunit B</fullName>
    </submittedName>
</protein>
<dbReference type="InterPro" id="IPR002110">
    <property type="entry name" value="Ankyrin_rpt"/>
</dbReference>
<dbReference type="Pfam" id="PF12796">
    <property type="entry name" value="Ank_2"/>
    <property type="match status" value="4"/>
</dbReference>
<feature type="repeat" description="ANK" evidence="3">
    <location>
        <begin position="884"/>
        <end position="916"/>
    </location>
</feature>
<feature type="domain" description="Nephrocystin 3-like N-terminal" evidence="5">
    <location>
        <begin position="308"/>
        <end position="465"/>
    </location>
</feature>
<dbReference type="PRINTS" id="PR01415">
    <property type="entry name" value="ANKYRIN"/>
</dbReference>
<evidence type="ECO:0000256" key="1">
    <source>
        <dbReference type="ARBA" id="ARBA00022737"/>
    </source>
</evidence>
<dbReference type="PANTHER" id="PTHR24171:SF8">
    <property type="entry name" value="BRCA1-ASSOCIATED RING DOMAIN PROTEIN 1"/>
    <property type="match status" value="1"/>
</dbReference>
<feature type="domain" description="Nucleoside phosphorylase" evidence="4">
    <location>
        <begin position="21"/>
        <end position="251"/>
    </location>
</feature>
<feature type="repeat" description="ANK" evidence="3">
    <location>
        <begin position="1082"/>
        <end position="1114"/>
    </location>
</feature>
<dbReference type="EMBL" id="JAQHRD010000002">
    <property type="protein sequence ID" value="KAJ6445212.1"/>
    <property type="molecule type" value="Genomic_DNA"/>
</dbReference>
<dbReference type="GO" id="GO:0085020">
    <property type="term" value="P:protein K6-linked ubiquitination"/>
    <property type="evidence" value="ECO:0007669"/>
    <property type="project" value="TreeGrafter"/>
</dbReference>
<keyword evidence="1" id="KW-0677">Repeat</keyword>
<dbReference type="SUPFAM" id="SSF48403">
    <property type="entry name" value="Ankyrin repeat"/>
    <property type="match status" value="2"/>
</dbReference>
<dbReference type="SMART" id="SM00248">
    <property type="entry name" value="ANK"/>
    <property type="match status" value="12"/>
</dbReference>
<dbReference type="InterPro" id="IPR056884">
    <property type="entry name" value="NPHP3-like_N"/>
</dbReference>
<dbReference type="PROSITE" id="PS50088">
    <property type="entry name" value="ANK_REPEAT"/>
    <property type="match status" value="10"/>
</dbReference>
<dbReference type="PROSITE" id="PS50297">
    <property type="entry name" value="ANK_REP_REGION"/>
    <property type="match status" value="10"/>
</dbReference>
<dbReference type="Proteomes" id="UP001163105">
    <property type="component" value="Unassembled WGS sequence"/>
</dbReference>
<feature type="repeat" description="ANK" evidence="3">
    <location>
        <begin position="1016"/>
        <end position="1048"/>
    </location>
</feature>
<dbReference type="GO" id="GO:0003743">
    <property type="term" value="F:translation initiation factor activity"/>
    <property type="evidence" value="ECO:0007669"/>
    <property type="project" value="UniProtKB-KW"/>
</dbReference>
<feature type="repeat" description="ANK" evidence="3">
    <location>
        <begin position="1148"/>
        <end position="1180"/>
    </location>
</feature>
<dbReference type="Gene3D" id="1.25.40.20">
    <property type="entry name" value="Ankyrin repeat-containing domain"/>
    <property type="match status" value="5"/>
</dbReference>
<dbReference type="InterPro" id="IPR035994">
    <property type="entry name" value="Nucleoside_phosphorylase_sf"/>
</dbReference>
<keyword evidence="2 3" id="KW-0040">ANK repeat</keyword>
<dbReference type="Pfam" id="PF00023">
    <property type="entry name" value="Ank"/>
    <property type="match status" value="1"/>
</dbReference>
<reference evidence="6" key="1">
    <citation type="submission" date="2023-01" db="EMBL/GenBank/DDBJ databases">
        <title>The growth and conidiation of Purpureocillium lavendulum are regulated by nitrogen source and histone H3K14 acetylation.</title>
        <authorList>
            <person name="Tang P."/>
            <person name="Han J."/>
            <person name="Zhang C."/>
            <person name="Tang P."/>
            <person name="Qi F."/>
            <person name="Zhang K."/>
            <person name="Liang L."/>
        </authorList>
    </citation>
    <scope>NUCLEOTIDE SEQUENCE</scope>
    <source>
        <strain evidence="6">YMF1.00683</strain>
    </source>
</reference>
<dbReference type="GO" id="GO:0009116">
    <property type="term" value="P:nucleoside metabolic process"/>
    <property type="evidence" value="ECO:0007669"/>
    <property type="project" value="InterPro"/>
</dbReference>
<dbReference type="InterPro" id="IPR000845">
    <property type="entry name" value="Nucleoside_phosphorylase_d"/>
</dbReference>
<dbReference type="Pfam" id="PF01048">
    <property type="entry name" value="PNP_UDP_1"/>
    <property type="match status" value="1"/>
</dbReference>
<dbReference type="GO" id="GO:0004842">
    <property type="term" value="F:ubiquitin-protein transferase activity"/>
    <property type="evidence" value="ECO:0007669"/>
    <property type="project" value="TreeGrafter"/>
</dbReference>
<dbReference type="Gene3D" id="3.40.50.1580">
    <property type="entry name" value="Nucleoside phosphorylase domain"/>
    <property type="match status" value="1"/>
</dbReference>
<name>A0AB34G0P7_9HYPO</name>
<evidence type="ECO:0000259" key="4">
    <source>
        <dbReference type="Pfam" id="PF01048"/>
    </source>
</evidence>
<keyword evidence="6" id="KW-0396">Initiation factor</keyword>
<accession>A0AB34G0P7</accession>
<sequence>MAASHAMLDCIHESLTTEASDSNTYTLGNIGRHNIVLACLPDNHYGTNSAAIVASNMLRSFPSIRIRLMVGIGGGVPGSIDMRLGDIVVGHRVMQYDLAVSKLRAVHESEPSQVSSFLREMLEKNPEMTKYTHPGTQHDLLFRAEYNHDPLKETCNECHGSMLANRGPRETCTPNIHYGGIASGNQVMKHGITRDRLSRELDVICFEMEAAGLMDHFPCLVVRGICDYSDSHKNKQWQEYAAAAAAAYAKELLSVIPGADVDIMTTQGSTLTSGPASSQERRRQLLDSLRFEQIDSRQSNIKGAHTTTCKWLLKHPDYLAWLDSALLIEHRGFLWISGKPGAGNNSATASFFFNARGERLERSTTGMYRSLLLQLLESFPDLQKVVDNLHVTPLDQNGRCPPLDILQGHFANAVSSLGRRSFTCFIDALDECDEQQVRDMVSFFEELGQRATECNVQFRICFSSRHYPYIYIRHGLRLTLEDQKDHKEDLAKYIRGRLEADTANSGPLVDGIRKTILEKATGVFMWVVLVVDILNKEFRKGRIPAVRKRLAEIPSKLSDLFKDILRRDNENMSDLLLGIQWILYAKRPLKREEFYCAMWSGISSEDLAACDLGDVTCDAMDRFVVSSSKGIAEVTKSKSHTVQFIHESVRDFLVKDNGLRDLWPELGDDVENISHESLKQCCQTYIELNMAAYASTGERLQERGSDAVELRQAASEKVPFLEYATQHVLHHANEAASRIIQDRFLAQFPLSGWIGLVNMFERYRIRRYTSHASLFYILAEKGFSRLIRTRLRQDQNINISGERHCYPLFAALVNGHRDAVRALLRQGTPTPAGKDIADGLDYGKGHSVQKGKSPLLWAVHRGDDAVVQALIQGGADVDARNARDGIIALVWAAQNGHEAIARVLINSGADVNAKDRPGYTALHLAAQNGHEAIVRMLIDSGADFNAKDGSGYTALQLAAQHGHEAIVRMLIDSGADVNAKDGLEHTALRFAAQNGHEAIVRMLIDSGADFNAKAGSEFTALQPAAQNGHDAIVRMLIDSGADVNAKDGSGYTALQLAAQHDQEAIVRMLIDSGADVNAKDGFGHTALRFAAQNGHEAIVRMLIDSGADFNAKAGSRFTALQPAAQNGHDVIVRMLIDSGADVNAKDGSGYTALRFAAQHGHEAIVRMLIDSGADVNAKDRYGYTALRLATQNGHGPIVRMLHRAVVE</sequence>
<evidence type="ECO:0000256" key="2">
    <source>
        <dbReference type="ARBA" id="ARBA00023043"/>
    </source>
</evidence>
<organism evidence="6 7">
    <name type="scientific">Purpureocillium lavendulum</name>
    <dbReference type="NCBI Taxonomy" id="1247861"/>
    <lineage>
        <taxon>Eukaryota</taxon>
        <taxon>Fungi</taxon>
        <taxon>Dikarya</taxon>
        <taxon>Ascomycota</taxon>
        <taxon>Pezizomycotina</taxon>
        <taxon>Sordariomycetes</taxon>
        <taxon>Hypocreomycetidae</taxon>
        <taxon>Hypocreales</taxon>
        <taxon>Ophiocordycipitaceae</taxon>
        <taxon>Purpureocillium</taxon>
    </lineage>
</organism>